<evidence type="ECO:0000256" key="7">
    <source>
        <dbReference type="ARBA" id="ARBA00047615"/>
    </source>
</evidence>
<keyword evidence="3" id="KW-0808">Transferase</keyword>
<evidence type="ECO:0000256" key="4">
    <source>
        <dbReference type="ARBA" id="ARBA00022741"/>
    </source>
</evidence>
<dbReference type="GO" id="GO:0036431">
    <property type="term" value="F:dCMP kinase activity"/>
    <property type="evidence" value="ECO:0007669"/>
    <property type="project" value="InterPro"/>
</dbReference>
<name>A0A6J6BEA6_9ZZZZ</name>
<reference evidence="10" key="1">
    <citation type="submission" date="2020-05" db="EMBL/GenBank/DDBJ databases">
        <authorList>
            <person name="Chiriac C."/>
            <person name="Salcher M."/>
            <person name="Ghai R."/>
            <person name="Kavagutti S V."/>
        </authorList>
    </citation>
    <scope>NUCLEOTIDE SEQUENCE</scope>
</reference>
<dbReference type="HAMAP" id="MF_00238">
    <property type="entry name" value="Cytidyl_kinase_type1"/>
    <property type="match status" value="1"/>
</dbReference>
<organism evidence="10">
    <name type="scientific">freshwater metagenome</name>
    <dbReference type="NCBI Taxonomy" id="449393"/>
    <lineage>
        <taxon>unclassified sequences</taxon>
        <taxon>metagenomes</taxon>
        <taxon>ecological metagenomes</taxon>
    </lineage>
</organism>
<dbReference type="InterPro" id="IPR003136">
    <property type="entry name" value="Cytidylate_kin"/>
</dbReference>
<evidence type="ECO:0000256" key="6">
    <source>
        <dbReference type="ARBA" id="ARBA00022840"/>
    </source>
</evidence>
<evidence type="ECO:0000256" key="2">
    <source>
        <dbReference type="ARBA" id="ARBA00012906"/>
    </source>
</evidence>
<evidence type="ECO:0000256" key="5">
    <source>
        <dbReference type="ARBA" id="ARBA00022777"/>
    </source>
</evidence>
<protein>
    <recommendedName>
        <fullName evidence="2">(d)CMP kinase</fullName>
        <ecNumber evidence="2">2.7.4.25</ecNumber>
    </recommendedName>
</protein>
<dbReference type="Gene3D" id="3.40.50.300">
    <property type="entry name" value="P-loop containing nucleotide triphosphate hydrolases"/>
    <property type="match status" value="1"/>
</dbReference>
<dbReference type="Pfam" id="PF02224">
    <property type="entry name" value="Cytidylate_kin"/>
    <property type="match status" value="1"/>
</dbReference>
<evidence type="ECO:0000256" key="1">
    <source>
        <dbReference type="ARBA" id="ARBA00009427"/>
    </source>
</evidence>
<dbReference type="GO" id="GO:0005524">
    <property type="term" value="F:ATP binding"/>
    <property type="evidence" value="ECO:0007669"/>
    <property type="project" value="UniProtKB-KW"/>
</dbReference>
<dbReference type="GO" id="GO:0006139">
    <property type="term" value="P:nucleobase-containing compound metabolic process"/>
    <property type="evidence" value="ECO:0007669"/>
    <property type="project" value="InterPro"/>
</dbReference>
<comment type="catalytic activity">
    <reaction evidence="8">
        <text>CMP + ATP = CDP + ADP</text>
        <dbReference type="Rhea" id="RHEA:11600"/>
        <dbReference type="ChEBI" id="CHEBI:30616"/>
        <dbReference type="ChEBI" id="CHEBI:58069"/>
        <dbReference type="ChEBI" id="CHEBI:60377"/>
        <dbReference type="ChEBI" id="CHEBI:456216"/>
        <dbReference type="EC" id="2.7.4.25"/>
    </reaction>
</comment>
<keyword evidence="5" id="KW-0418">Kinase</keyword>
<feature type="domain" description="Cytidylate kinase" evidence="9">
    <location>
        <begin position="4"/>
        <end position="215"/>
    </location>
</feature>
<evidence type="ECO:0000256" key="3">
    <source>
        <dbReference type="ARBA" id="ARBA00022679"/>
    </source>
</evidence>
<accession>A0A6J6BEA6</accession>
<gene>
    <name evidence="10" type="ORF">UFOPK1413_00532</name>
</gene>
<keyword evidence="6" id="KW-0067">ATP-binding</keyword>
<dbReference type="CDD" id="cd02020">
    <property type="entry name" value="CMPK"/>
    <property type="match status" value="1"/>
</dbReference>
<dbReference type="NCBIfam" id="TIGR00017">
    <property type="entry name" value="cmk"/>
    <property type="match status" value="1"/>
</dbReference>
<proteinExistence type="inferred from homology"/>
<dbReference type="AlphaFoldDB" id="A0A6J6BEA6"/>
<dbReference type="EMBL" id="CAEZSG010000066">
    <property type="protein sequence ID" value="CAB4537034.1"/>
    <property type="molecule type" value="Genomic_DNA"/>
</dbReference>
<dbReference type="InterPro" id="IPR011994">
    <property type="entry name" value="Cytidylate_kinase_dom"/>
</dbReference>
<comment type="similarity">
    <text evidence="1">Belongs to the cytidylate kinase family. Type 1 subfamily.</text>
</comment>
<evidence type="ECO:0000259" key="9">
    <source>
        <dbReference type="Pfam" id="PF02224"/>
    </source>
</evidence>
<comment type="catalytic activity">
    <reaction evidence="7">
        <text>dCMP + ATP = dCDP + ADP</text>
        <dbReference type="Rhea" id="RHEA:25094"/>
        <dbReference type="ChEBI" id="CHEBI:30616"/>
        <dbReference type="ChEBI" id="CHEBI:57566"/>
        <dbReference type="ChEBI" id="CHEBI:58593"/>
        <dbReference type="ChEBI" id="CHEBI:456216"/>
        <dbReference type="EC" id="2.7.4.25"/>
    </reaction>
</comment>
<evidence type="ECO:0000313" key="10">
    <source>
        <dbReference type="EMBL" id="CAB4537034.1"/>
    </source>
</evidence>
<dbReference type="EC" id="2.7.4.25" evidence="2"/>
<sequence>MIVVAIDGPAGSGKSSVARAVAAQLGFGFLDTGAAYRALTWWALDRDIDLSDEDAIAGLLDSFPYSISLDPTHERVAVGEVDVTELIRDPRISLAVSAVAQNLRVREWMKTSARELSTRSGFAGVVAEGRDMTTVVFPDASTRILLTAREEVRIVRRAGEVAGRDLAETTASVRERDAKDSNVVDFFTATPGVTVVDSSDINFSDTVSAIVDIVRAGSDV</sequence>
<dbReference type="InterPro" id="IPR027417">
    <property type="entry name" value="P-loop_NTPase"/>
</dbReference>
<evidence type="ECO:0000256" key="8">
    <source>
        <dbReference type="ARBA" id="ARBA00048478"/>
    </source>
</evidence>
<dbReference type="SUPFAM" id="SSF52540">
    <property type="entry name" value="P-loop containing nucleoside triphosphate hydrolases"/>
    <property type="match status" value="1"/>
</dbReference>
<keyword evidence="4" id="KW-0547">Nucleotide-binding</keyword>